<dbReference type="STRING" id="8022.A0A060W769"/>
<name>A0A060W769_ONCMY</name>
<gene>
    <name evidence="1" type="ORF">GSONMT00064481001</name>
</gene>
<accession>A0A060W769</accession>
<evidence type="ECO:0000313" key="2">
    <source>
        <dbReference type="Proteomes" id="UP000193380"/>
    </source>
</evidence>
<dbReference type="PaxDb" id="8022-A0A060W769"/>
<reference evidence="1" key="1">
    <citation type="journal article" date="2014" name="Nat. Commun.">
        <title>The rainbow trout genome provides novel insights into evolution after whole-genome duplication in vertebrates.</title>
        <authorList>
            <person name="Berthelot C."/>
            <person name="Brunet F."/>
            <person name="Chalopin D."/>
            <person name="Juanchich A."/>
            <person name="Bernard M."/>
            <person name="Noel B."/>
            <person name="Bento P."/>
            <person name="Da Silva C."/>
            <person name="Labadie K."/>
            <person name="Alberti A."/>
            <person name="Aury J.M."/>
            <person name="Louis A."/>
            <person name="Dehais P."/>
            <person name="Bardou P."/>
            <person name="Montfort J."/>
            <person name="Klopp C."/>
            <person name="Cabau C."/>
            <person name="Gaspin C."/>
            <person name="Thorgaard G.H."/>
            <person name="Boussaha M."/>
            <person name="Quillet E."/>
            <person name="Guyomard R."/>
            <person name="Galiana D."/>
            <person name="Bobe J."/>
            <person name="Volff J.N."/>
            <person name="Genet C."/>
            <person name="Wincker P."/>
            <person name="Jaillon O."/>
            <person name="Roest Crollius H."/>
            <person name="Guiguen Y."/>
        </authorList>
    </citation>
    <scope>NUCLEOTIDE SEQUENCE [LARGE SCALE GENOMIC DNA]</scope>
</reference>
<reference evidence="1" key="2">
    <citation type="submission" date="2014-03" db="EMBL/GenBank/DDBJ databases">
        <authorList>
            <person name="Genoscope - CEA"/>
        </authorList>
    </citation>
    <scope>NUCLEOTIDE SEQUENCE</scope>
</reference>
<evidence type="ECO:0000313" key="1">
    <source>
        <dbReference type="EMBL" id="CDQ61094.1"/>
    </source>
</evidence>
<proteinExistence type="predicted"/>
<dbReference type="EMBL" id="FR904367">
    <property type="protein sequence ID" value="CDQ61094.1"/>
    <property type="molecule type" value="Genomic_DNA"/>
</dbReference>
<sequence>MITTLLSFPLSELLQFMLGEMQSHLDSNVVRVRGMVVGECLHSCMDLNGAKLKFEDEETKGAALKDDHWLMKKRSRLMTDWADCNRSGCTIPGCFTGPKIRS</sequence>
<organism evidence="1 2">
    <name type="scientific">Oncorhynchus mykiss</name>
    <name type="common">Rainbow trout</name>
    <name type="synonym">Salmo gairdneri</name>
    <dbReference type="NCBI Taxonomy" id="8022"/>
    <lineage>
        <taxon>Eukaryota</taxon>
        <taxon>Metazoa</taxon>
        <taxon>Chordata</taxon>
        <taxon>Craniata</taxon>
        <taxon>Vertebrata</taxon>
        <taxon>Euteleostomi</taxon>
        <taxon>Actinopterygii</taxon>
        <taxon>Neopterygii</taxon>
        <taxon>Teleostei</taxon>
        <taxon>Protacanthopterygii</taxon>
        <taxon>Salmoniformes</taxon>
        <taxon>Salmonidae</taxon>
        <taxon>Salmoninae</taxon>
        <taxon>Oncorhynchus</taxon>
    </lineage>
</organism>
<protein>
    <submittedName>
        <fullName evidence="1">Uncharacterized protein</fullName>
    </submittedName>
</protein>
<dbReference type="Proteomes" id="UP000193380">
    <property type="component" value="Unassembled WGS sequence"/>
</dbReference>
<dbReference type="AlphaFoldDB" id="A0A060W769"/>